<evidence type="ECO:0000256" key="1">
    <source>
        <dbReference type="ARBA" id="ARBA00010364"/>
    </source>
</evidence>
<dbReference type="SMART" id="SM01152">
    <property type="entry name" value="DUF167"/>
    <property type="match status" value="1"/>
</dbReference>
<dbReference type="Gene3D" id="3.30.1200.10">
    <property type="entry name" value="YggU-like"/>
    <property type="match status" value="1"/>
</dbReference>
<protein>
    <recommendedName>
        <fullName evidence="2">UPF0235 protein CLV70_105237</fullName>
    </recommendedName>
</protein>
<dbReference type="PANTHER" id="PTHR13420">
    <property type="entry name" value="UPF0235 PROTEIN C15ORF40"/>
    <property type="match status" value="1"/>
</dbReference>
<evidence type="ECO:0000256" key="2">
    <source>
        <dbReference type="HAMAP-Rule" id="MF_00634"/>
    </source>
</evidence>
<evidence type="ECO:0000313" key="5">
    <source>
        <dbReference type="Proteomes" id="UP000239209"/>
    </source>
</evidence>
<dbReference type="EMBL" id="PVZG01000005">
    <property type="protein sequence ID" value="PRY30068.1"/>
    <property type="molecule type" value="Genomic_DNA"/>
</dbReference>
<dbReference type="InterPro" id="IPR036591">
    <property type="entry name" value="YggU-like_sf"/>
</dbReference>
<evidence type="ECO:0000256" key="3">
    <source>
        <dbReference type="SAM" id="MobiDB-lite"/>
    </source>
</evidence>
<sequence length="125" mass="12516">MAKRRVPPSEPRKPSEARTPSDGPAPGRGGAAGGLSVAVRVRPGAGRDRVGGRYDGPHGPALVVAVGAPAVDGRATEAVRRALAGALGVRAAAVTLKVGATSRDKVFVVDGDVGTRLAELRDGPP</sequence>
<dbReference type="GO" id="GO:0005737">
    <property type="term" value="C:cytoplasm"/>
    <property type="evidence" value="ECO:0007669"/>
    <property type="project" value="TreeGrafter"/>
</dbReference>
<reference evidence="4 5" key="1">
    <citation type="submission" date="2018-03" db="EMBL/GenBank/DDBJ databases">
        <title>Genomic Encyclopedia of Archaeal and Bacterial Type Strains, Phase II (KMG-II): from individual species to whole genera.</title>
        <authorList>
            <person name="Goeker M."/>
        </authorList>
    </citation>
    <scope>NUCLEOTIDE SEQUENCE [LARGE SCALE GENOMIC DNA]</scope>
    <source>
        <strain evidence="4 5">DSM 45348</strain>
    </source>
</reference>
<comment type="similarity">
    <text evidence="1 2">Belongs to the UPF0235 family.</text>
</comment>
<dbReference type="AlphaFoldDB" id="A0A2T0S9H1"/>
<dbReference type="NCBIfam" id="TIGR00251">
    <property type="entry name" value="DUF167 family protein"/>
    <property type="match status" value="1"/>
</dbReference>
<dbReference type="InterPro" id="IPR003746">
    <property type="entry name" value="DUF167"/>
</dbReference>
<evidence type="ECO:0000313" key="4">
    <source>
        <dbReference type="EMBL" id="PRY30068.1"/>
    </source>
</evidence>
<comment type="caution">
    <text evidence="4">The sequence shown here is derived from an EMBL/GenBank/DDBJ whole genome shotgun (WGS) entry which is preliminary data.</text>
</comment>
<dbReference type="OrthoDB" id="5244571at2"/>
<keyword evidence="5" id="KW-1185">Reference proteome</keyword>
<name>A0A2T0S9H1_9ACTN</name>
<dbReference type="Proteomes" id="UP000239209">
    <property type="component" value="Unassembled WGS sequence"/>
</dbReference>
<dbReference type="PANTHER" id="PTHR13420:SF7">
    <property type="entry name" value="UPF0235 PROTEIN C15ORF40"/>
    <property type="match status" value="1"/>
</dbReference>
<feature type="region of interest" description="Disordered" evidence="3">
    <location>
        <begin position="1"/>
        <end position="36"/>
    </location>
</feature>
<gene>
    <name evidence="4" type="ORF">CLV70_105237</name>
</gene>
<dbReference type="SUPFAM" id="SSF69786">
    <property type="entry name" value="YggU-like"/>
    <property type="match status" value="1"/>
</dbReference>
<organism evidence="4 5">
    <name type="scientific">Pseudosporangium ferrugineum</name>
    <dbReference type="NCBI Taxonomy" id="439699"/>
    <lineage>
        <taxon>Bacteria</taxon>
        <taxon>Bacillati</taxon>
        <taxon>Actinomycetota</taxon>
        <taxon>Actinomycetes</taxon>
        <taxon>Micromonosporales</taxon>
        <taxon>Micromonosporaceae</taxon>
        <taxon>Pseudosporangium</taxon>
    </lineage>
</organism>
<proteinExistence type="inferred from homology"/>
<dbReference type="HAMAP" id="MF_00634">
    <property type="entry name" value="UPF0235"/>
    <property type="match status" value="1"/>
</dbReference>
<dbReference type="Pfam" id="PF02594">
    <property type="entry name" value="DUF167"/>
    <property type="match status" value="1"/>
</dbReference>
<accession>A0A2T0S9H1</accession>